<dbReference type="SMART" id="SM00420">
    <property type="entry name" value="HTH_DEOR"/>
    <property type="match status" value="1"/>
</dbReference>
<dbReference type="Proteomes" id="UP000411588">
    <property type="component" value="Unassembled WGS sequence"/>
</dbReference>
<dbReference type="InterPro" id="IPR014036">
    <property type="entry name" value="DeoR-like_C"/>
</dbReference>
<evidence type="ECO:0000313" key="10">
    <source>
        <dbReference type="Proteomes" id="UP000189137"/>
    </source>
</evidence>
<dbReference type="EMBL" id="DAEPXK010000032">
    <property type="protein sequence ID" value="HBH1543209.1"/>
    <property type="molecule type" value="Genomic_DNA"/>
</dbReference>
<evidence type="ECO:0000313" key="11">
    <source>
        <dbReference type="Proteomes" id="UP000411588"/>
    </source>
</evidence>
<dbReference type="Proteomes" id="UP000189137">
    <property type="component" value="Unassembled WGS sequence"/>
</dbReference>
<dbReference type="Proteomes" id="UP000878956">
    <property type="component" value="Unassembled WGS sequence"/>
</dbReference>
<dbReference type="PANTHER" id="PTHR30363">
    <property type="entry name" value="HTH-TYPE TRANSCRIPTIONAL REGULATOR SRLR-RELATED"/>
    <property type="match status" value="1"/>
</dbReference>
<keyword evidence="2" id="KW-0804">Transcription</keyword>
<reference evidence="9 11" key="3">
    <citation type="submission" date="2019-02" db="EMBL/GenBank/DDBJ databases">
        <authorList>
            <consortium name="Pathogen Informatics"/>
        </authorList>
    </citation>
    <scope>NUCLEOTIDE SEQUENCE [LARGE SCALE GENOMIC DNA]</scope>
    <source>
        <strain evidence="9">Clo34</strain>
        <strain evidence="11">clo34</strain>
        <strain evidence="8 10">VRECD0157</strain>
    </source>
</reference>
<evidence type="ECO:0000313" key="5">
    <source>
        <dbReference type="EMBL" id="CDS88359.1"/>
    </source>
</evidence>
<dbReference type="KEGG" id="pdf:CD630DERM_21110"/>
<dbReference type="SUPFAM" id="SSF46785">
    <property type="entry name" value="Winged helix' DNA-binding domain"/>
    <property type="match status" value="1"/>
</dbReference>
<dbReference type="EMBL" id="LK932406">
    <property type="protein sequence ID" value="CDS88359.1"/>
    <property type="molecule type" value="Genomic_DNA"/>
</dbReference>
<dbReference type="InterPro" id="IPR036388">
    <property type="entry name" value="WH-like_DNA-bd_sf"/>
</dbReference>
<dbReference type="InterPro" id="IPR036390">
    <property type="entry name" value="WH_DNA-bd_sf"/>
</dbReference>
<organism evidence="4">
    <name type="scientific">Clostridioides difficile</name>
    <name type="common">Peptoclostridium difficile</name>
    <dbReference type="NCBI Taxonomy" id="1496"/>
    <lineage>
        <taxon>Bacteria</taxon>
        <taxon>Bacillati</taxon>
        <taxon>Bacillota</taxon>
        <taxon>Clostridia</taxon>
        <taxon>Peptostreptococcales</taxon>
        <taxon>Peptostreptococcaceae</taxon>
        <taxon>Clostridioides</taxon>
    </lineage>
</organism>
<dbReference type="EMBL" id="LK932521">
    <property type="protein sequence ID" value="CDS88243.1"/>
    <property type="molecule type" value="Genomic_DNA"/>
</dbReference>
<reference evidence="4" key="1">
    <citation type="submission" date="2014-07" db="EMBL/GenBank/DDBJ databases">
        <authorList>
            <person name="Monot Marc"/>
        </authorList>
    </citation>
    <scope>NUCLEOTIDE SEQUENCE</scope>
    <source>
        <strain evidence="6">7032989</strain>
        <strain evidence="5">7032994</strain>
    </source>
</reference>
<evidence type="ECO:0000259" key="3">
    <source>
        <dbReference type="PROSITE" id="PS51000"/>
    </source>
</evidence>
<evidence type="ECO:0000313" key="9">
    <source>
        <dbReference type="EMBL" id="VFD29601.1"/>
    </source>
</evidence>
<feature type="domain" description="HTH deoR-type" evidence="3">
    <location>
        <begin position="3"/>
        <end position="58"/>
    </location>
</feature>
<evidence type="ECO:0000313" key="7">
    <source>
        <dbReference type="EMBL" id="HBH1543209.1"/>
    </source>
</evidence>
<dbReference type="PROSITE" id="PS51000">
    <property type="entry name" value="HTH_DEOR_2"/>
    <property type="match status" value="1"/>
</dbReference>
<accession>A0A031WKC4</accession>
<evidence type="ECO:0000313" key="8">
    <source>
        <dbReference type="EMBL" id="SJR92773.1"/>
    </source>
</evidence>
<dbReference type="EMBL" id="FUPS01000002">
    <property type="protein sequence ID" value="SJR92773.1"/>
    <property type="molecule type" value="Genomic_DNA"/>
</dbReference>
<reference evidence="7" key="4">
    <citation type="submission" date="2021-06" db="EMBL/GenBank/DDBJ databases">
        <authorList>
            <consortium name="NCBI Pathogen Detection Project"/>
        </authorList>
    </citation>
    <scope>NUCLEOTIDE SEQUENCE</scope>
    <source>
        <strain evidence="7">HN1000</strain>
    </source>
</reference>
<dbReference type="InterPro" id="IPR001034">
    <property type="entry name" value="DeoR_HTH"/>
</dbReference>
<gene>
    <name evidence="8" type="primary">glpR_1</name>
    <name evidence="6" type="ORF">BN1095_330296</name>
    <name evidence="4" type="ORF">BN1096_670028</name>
    <name evidence="5" type="ORF">BN1097_670029</name>
    <name evidence="7" type="ORF">KRM00_002731</name>
    <name evidence="9" type="ORF">SAMEA1402399_00647</name>
    <name evidence="8" type="ORF">SAMEA3375112_00670</name>
</gene>
<dbReference type="Gene3D" id="3.40.50.1360">
    <property type="match status" value="1"/>
</dbReference>
<dbReference type="InterPro" id="IPR037171">
    <property type="entry name" value="NagB/RpiA_transferase-like"/>
</dbReference>
<sequence length="254" mass="28590">MFAEERIQAILNILKKEGRVTVKELSSKFNVTEDCIRKDLKNIEKISSIRRIYGGAVLARETLENQDTKDRKEINIPTKKIIAEKAFNLIEDRETIFLDISTINILLAKLLAESNKKVTLVTNMLDILNVVTSKPNNLNIISTGGLLNLSLDGFVGTPTIEFISKYKFDKTFMGSCGVDVFNSSLTTFEIEDGLTKKAIINSSKKVFIVMEDKKFKFDGNFKFAHLEDISSIITEKTPTPDIVDILSEFNVNVL</sequence>
<dbReference type="GO" id="GO:0003700">
    <property type="term" value="F:DNA-binding transcription factor activity"/>
    <property type="evidence" value="ECO:0007669"/>
    <property type="project" value="InterPro"/>
</dbReference>
<evidence type="ECO:0000256" key="1">
    <source>
        <dbReference type="ARBA" id="ARBA00023015"/>
    </source>
</evidence>
<dbReference type="EMBL" id="CAADAN010000001">
    <property type="protein sequence ID" value="VFD29601.1"/>
    <property type="molecule type" value="Genomic_DNA"/>
</dbReference>
<keyword evidence="1" id="KW-0805">Transcription regulation</keyword>
<dbReference type="InterPro" id="IPR050313">
    <property type="entry name" value="Carb_Metab_HTH_regulators"/>
</dbReference>
<name>A0A031WKC4_CLODI</name>
<dbReference type="AlphaFoldDB" id="A0A031WKC4"/>
<evidence type="ECO:0000313" key="6">
    <source>
        <dbReference type="EMBL" id="CDT16126.1"/>
    </source>
</evidence>
<dbReference type="Gene3D" id="1.10.10.10">
    <property type="entry name" value="Winged helix-like DNA-binding domain superfamily/Winged helix DNA-binding domain"/>
    <property type="match status" value="1"/>
</dbReference>
<dbReference type="SMART" id="SM01134">
    <property type="entry name" value="DeoRC"/>
    <property type="match status" value="1"/>
</dbReference>
<dbReference type="Pfam" id="PF08220">
    <property type="entry name" value="HTH_DeoR"/>
    <property type="match status" value="1"/>
</dbReference>
<dbReference type="PATRIC" id="fig|1496.1373.peg.2653"/>
<proteinExistence type="predicted"/>
<dbReference type="EMBL" id="LK932994">
    <property type="protein sequence ID" value="CDT16126.1"/>
    <property type="molecule type" value="Genomic_DNA"/>
</dbReference>
<protein>
    <submittedName>
        <fullName evidence="9">DeoR family transcriptional regulator</fullName>
    </submittedName>
    <submittedName>
        <fullName evidence="7">DeoR/GlpR transcriptional regulator</fullName>
    </submittedName>
    <submittedName>
        <fullName evidence="8">Glycerol-3-phosphate regulon repressor</fullName>
    </submittedName>
    <submittedName>
        <fullName evidence="4">Transcriptional regulator, DeoR family</fullName>
    </submittedName>
</protein>
<dbReference type="RefSeq" id="WP_003434038.1">
    <property type="nucleotide sequence ID" value="NZ_AP031492.1"/>
</dbReference>
<reference evidence="7" key="2">
    <citation type="journal article" date="2018" name="Genome Biol.">
        <title>SKESA: strategic k-mer extension for scrupulous assemblies.</title>
        <authorList>
            <person name="Souvorov A."/>
            <person name="Agarwala R."/>
            <person name="Lipman D.J."/>
        </authorList>
    </citation>
    <scope>NUCLEOTIDE SEQUENCE</scope>
    <source>
        <strain evidence="7">HN1000</strain>
    </source>
</reference>
<evidence type="ECO:0000313" key="4">
    <source>
        <dbReference type="EMBL" id="CDS88243.1"/>
    </source>
</evidence>
<dbReference type="SUPFAM" id="SSF100950">
    <property type="entry name" value="NagB/RpiA/CoA transferase-like"/>
    <property type="match status" value="1"/>
</dbReference>
<dbReference type="PANTHER" id="PTHR30363:SF44">
    <property type="entry name" value="AGA OPERON TRANSCRIPTIONAL REPRESSOR-RELATED"/>
    <property type="match status" value="1"/>
</dbReference>
<dbReference type="GeneID" id="66354493"/>
<dbReference type="Pfam" id="PF00455">
    <property type="entry name" value="DeoRC"/>
    <property type="match status" value="1"/>
</dbReference>
<evidence type="ECO:0000256" key="2">
    <source>
        <dbReference type="ARBA" id="ARBA00023163"/>
    </source>
</evidence>